<evidence type="ECO:0000313" key="1">
    <source>
        <dbReference type="EMBL" id="KAH6938271.1"/>
    </source>
</evidence>
<organism evidence="1 2">
    <name type="scientific">Hyalomma asiaticum</name>
    <name type="common">Tick</name>
    <dbReference type="NCBI Taxonomy" id="266040"/>
    <lineage>
        <taxon>Eukaryota</taxon>
        <taxon>Metazoa</taxon>
        <taxon>Ecdysozoa</taxon>
        <taxon>Arthropoda</taxon>
        <taxon>Chelicerata</taxon>
        <taxon>Arachnida</taxon>
        <taxon>Acari</taxon>
        <taxon>Parasitiformes</taxon>
        <taxon>Ixodida</taxon>
        <taxon>Ixodoidea</taxon>
        <taxon>Ixodidae</taxon>
        <taxon>Hyalomminae</taxon>
        <taxon>Hyalomma</taxon>
    </lineage>
</organism>
<proteinExistence type="predicted"/>
<keyword evidence="2" id="KW-1185">Reference proteome</keyword>
<protein>
    <submittedName>
        <fullName evidence="1">Uncharacterized protein</fullName>
    </submittedName>
</protein>
<sequence>MVPDDSDASSSDDEASGHGGCSKSSGKQSRSAALTCPSPTELLQSTRVVVLCNTLAVGTFCLLAVALLIAAVSRQQAAAAAEAATQPTTPASEEAVERRQATEMYKASDPPVVPASTRFVCVYRERVGQPGLNVRNFPYAYCHHLTYCCLSVLSSQGDRAALSTLSQLGTAMGGTPFSVSAIFGGSSTEDPYLLALLLDADSVQRLVQRLALVSVNKDESGATSSLLFSRAYLHWKRPQVRYKAAITRLADVLRVQLKPHSLRLGLVVDGDSDMSAAFDFPSLLDMLGDRALLVAPQSWSALDPRQGGHQSAETLSRHAAVGRLSEKYGDSVCHALSVAGVAVNGPETAIDIPYGSMCNMNFTNTYLLGQSTIGVTALGEVVSFLEPPNARDFVATLCREANTDCVAFWDLECDDYAATCGGPPFPLIKAVVGTPVA</sequence>
<name>A0ACB7SWF2_HYAAI</name>
<gene>
    <name evidence="1" type="ORF">HPB50_008318</name>
</gene>
<comment type="caution">
    <text evidence="1">The sequence shown here is derived from an EMBL/GenBank/DDBJ whole genome shotgun (WGS) entry which is preliminary data.</text>
</comment>
<accession>A0ACB7SWF2</accession>
<evidence type="ECO:0000313" key="2">
    <source>
        <dbReference type="Proteomes" id="UP000821845"/>
    </source>
</evidence>
<reference evidence="1" key="1">
    <citation type="submission" date="2020-05" db="EMBL/GenBank/DDBJ databases">
        <title>Large-scale comparative analyses of tick genomes elucidate their genetic diversity and vector capacities.</title>
        <authorList>
            <person name="Jia N."/>
            <person name="Wang J."/>
            <person name="Shi W."/>
            <person name="Du L."/>
            <person name="Sun Y."/>
            <person name="Zhan W."/>
            <person name="Jiang J."/>
            <person name="Wang Q."/>
            <person name="Zhang B."/>
            <person name="Ji P."/>
            <person name="Sakyi L.B."/>
            <person name="Cui X."/>
            <person name="Yuan T."/>
            <person name="Jiang B."/>
            <person name="Yang W."/>
            <person name="Lam T.T.-Y."/>
            <person name="Chang Q."/>
            <person name="Ding S."/>
            <person name="Wang X."/>
            <person name="Zhu J."/>
            <person name="Ruan X."/>
            <person name="Zhao L."/>
            <person name="Wei J."/>
            <person name="Que T."/>
            <person name="Du C."/>
            <person name="Cheng J."/>
            <person name="Dai P."/>
            <person name="Han X."/>
            <person name="Huang E."/>
            <person name="Gao Y."/>
            <person name="Liu J."/>
            <person name="Shao H."/>
            <person name="Ye R."/>
            <person name="Li L."/>
            <person name="Wei W."/>
            <person name="Wang X."/>
            <person name="Wang C."/>
            <person name="Yang T."/>
            <person name="Huo Q."/>
            <person name="Li W."/>
            <person name="Guo W."/>
            <person name="Chen H."/>
            <person name="Zhou L."/>
            <person name="Ni X."/>
            <person name="Tian J."/>
            <person name="Zhou Y."/>
            <person name="Sheng Y."/>
            <person name="Liu T."/>
            <person name="Pan Y."/>
            <person name="Xia L."/>
            <person name="Li J."/>
            <person name="Zhao F."/>
            <person name="Cao W."/>
        </authorList>
    </citation>
    <scope>NUCLEOTIDE SEQUENCE</scope>
    <source>
        <strain evidence="1">Hyas-2018</strain>
    </source>
</reference>
<dbReference type="Proteomes" id="UP000821845">
    <property type="component" value="Chromosome 2"/>
</dbReference>
<dbReference type="EMBL" id="CM023482">
    <property type="protein sequence ID" value="KAH6938271.1"/>
    <property type="molecule type" value="Genomic_DNA"/>
</dbReference>